<gene>
    <name evidence="1" type="ORF">LVIROSA_LOCUS3021</name>
</gene>
<evidence type="ECO:0000313" key="1">
    <source>
        <dbReference type="EMBL" id="CAH1415155.1"/>
    </source>
</evidence>
<comment type="caution">
    <text evidence="1">The sequence shown here is derived from an EMBL/GenBank/DDBJ whole genome shotgun (WGS) entry which is preliminary data.</text>
</comment>
<name>A0AAU9LZM2_9ASTR</name>
<dbReference type="AlphaFoldDB" id="A0AAU9LZM2"/>
<dbReference type="InterPro" id="IPR032675">
    <property type="entry name" value="LRR_dom_sf"/>
</dbReference>
<proteinExistence type="predicted"/>
<reference evidence="1 2" key="1">
    <citation type="submission" date="2022-01" db="EMBL/GenBank/DDBJ databases">
        <authorList>
            <person name="Xiong W."/>
            <person name="Schranz E."/>
        </authorList>
    </citation>
    <scope>NUCLEOTIDE SEQUENCE [LARGE SCALE GENOMIC DNA]</scope>
</reference>
<keyword evidence="2" id="KW-1185">Reference proteome</keyword>
<dbReference type="Proteomes" id="UP001157418">
    <property type="component" value="Unassembled WGS sequence"/>
</dbReference>
<protein>
    <submittedName>
        <fullName evidence="1">Uncharacterized protein</fullName>
    </submittedName>
</protein>
<accession>A0AAU9LZM2</accession>
<organism evidence="1 2">
    <name type="scientific">Lactuca virosa</name>
    <dbReference type="NCBI Taxonomy" id="75947"/>
    <lineage>
        <taxon>Eukaryota</taxon>
        <taxon>Viridiplantae</taxon>
        <taxon>Streptophyta</taxon>
        <taxon>Embryophyta</taxon>
        <taxon>Tracheophyta</taxon>
        <taxon>Spermatophyta</taxon>
        <taxon>Magnoliopsida</taxon>
        <taxon>eudicotyledons</taxon>
        <taxon>Gunneridae</taxon>
        <taxon>Pentapetalae</taxon>
        <taxon>asterids</taxon>
        <taxon>campanulids</taxon>
        <taxon>Asterales</taxon>
        <taxon>Asteraceae</taxon>
        <taxon>Cichorioideae</taxon>
        <taxon>Cichorieae</taxon>
        <taxon>Lactucinae</taxon>
        <taxon>Lactuca</taxon>
    </lineage>
</organism>
<dbReference type="SUPFAM" id="SSF52058">
    <property type="entry name" value="L domain-like"/>
    <property type="match status" value="1"/>
</dbReference>
<dbReference type="Gene3D" id="3.80.10.10">
    <property type="entry name" value="Ribonuclease Inhibitor"/>
    <property type="match status" value="1"/>
</dbReference>
<sequence length="390" mass="44192">MSRRNNQIHLSAFNLFSWKRLRYSFVNSILDCALSLNIQILTVTCGHESNAGSPLSLFSSPSLNHLDLLGLHYHSPSYSATPALTTLHLDRITLSDSDKRIDLFSKCTNLKSLTLTRLRMIGTNVFNICNLRLSNLTFEDICLKGVNVVAPQLKNLTIICCNMKFLKISAPGLTSLVMKGDDPVEISTKTFHSLEKLHSVKLLILNWRLLEVLSSSMGLTSHQPSQFSGFNILKFTPSYPGRVYLEAQAHKKATPSTIFTMISCEDIRVMRNIVSAQELVAESRVLFQHCKALRNTNKADMEQPMESLKIKWHEHSKAQVKRQWVQSPLEMQSHFEMKQEKIEKLVKKLQHVEGLVTELPESKRDVMQATFSSVCEEAAIVTTNMYEDPI</sequence>
<dbReference type="EMBL" id="CAKMRJ010000001">
    <property type="protein sequence ID" value="CAH1415155.1"/>
    <property type="molecule type" value="Genomic_DNA"/>
</dbReference>
<evidence type="ECO:0000313" key="2">
    <source>
        <dbReference type="Proteomes" id="UP001157418"/>
    </source>
</evidence>